<dbReference type="AlphaFoldDB" id="A0A0V7ZUZ9"/>
<evidence type="ECO:0000313" key="1">
    <source>
        <dbReference type="EMBL" id="KST68031.1"/>
    </source>
</evidence>
<evidence type="ECO:0000313" key="2">
    <source>
        <dbReference type="EMBL" id="KST68344.1"/>
    </source>
</evidence>
<name>A0A0V7ZUZ9_9CYAN</name>
<organism evidence="2 3">
    <name type="scientific">Mastigocoleus testarum BC008</name>
    <dbReference type="NCBI Taxonomy" id="371196"/>
    <lineage>
        <taxon>Bacteria</taxon>
        <taxon>Bacillati</taxon>
        <taxon>Cyanobacteriota</taxon>
        <taxon>Cyanophyceae</taxon>
        <taxon>Nostocales</taxon>
        <taxon>Hapalosiphonaceae</taxon>
        <taxon>Mastigocoleus</taxon>
    </lineage>
</organism>
<gene>
    <name evidence="1" type="ORF">BC008_32125</name>
    <name evidence="2" type="ORF">BC008_33000</name>
</gene>
<dbReference type="Proteomes" id="UP000053372">
    <property type="component" value="Unassembled WGS sequence"/>
</dbReference>
<comment type="caution">
    <text evidence="2">The sequence shown here is derived from an EMBL/GenBank/DDBJ whole genome shotgun (WGS) entry which is preliminary data.</text>
</comment>
<accession>A0A0V7ZUZ9</accession>
<dbReference type="EMBL" id="LMTZ01000083">
    <property type="protein sequence ID" value="KST68031.1"/>
    <property type="molecule type" value="Genomic_DNA"/>
</dbReference>
<evidence type="ECO:0000313" key="3">
    <source>
        <dbReference type="Proteomes" id="UP000053372"/>
    </source>
</evidence>
<reference evidence="2 3" key="1">
    <citation type="journal article" date="2015" name="Genome Announc.">
        <title>Draft Genome of the Euendolithic (true boring) Cyanobacterium Mastigocoleus testarum strain BC008.</title>
        <authorList>
            <person name="Guida B.S."/>
            <person name="Garcia-Pichel F."/>
        </authorList>
    </citation>
    <scope>NUCLEOTIDE SEQUENCE [LARGE SCALE GENOMIC DNA]</scope>
    <source>
        <strain evidence="2 3">BC008</strain>
    </source>
</reference>
<dbReference type="OrthoDB" id="8777961at2"/>
<proteinExistence type="predicted"/>
<dbReference type="EMBL" id="LMTZ01000066">
    <property type="protein sequence ID" value="KST68344.1"/>
    <property type="molecule type" value="Genomic_DNA"/>
</dbReference>
<sequence length="88" mass="9593">MTETLHGLVLTDTTATITVTSTGCTDKSDFKIQLQESSPPIVTFVRVKPDFCRVVPHSVDIVFSLKEIGAASFKVANLFEPGPRRLSV</sequence>
<keyword evidence="3" id="KW-1185">Reference proteome</keyword>
<dbReference type="RefSeq" id="WP_027842668.1">
    <property type="nucleotide sequence ID" value="NZ_LMTZ01000066.1"/>
</dbReference>
<protein>
    <submittedName>
        <fullName evidence="2">Uncharacterized protein</fullName>
    </submittedName>
</protein>